<evidence type="ECO:0000313" key="1">
    <source>
        <dbReference type="EMBL" id="RLV58938.1"/>
    </source>
</evidence>
<dbReference type="AlphaFoldDB" id="A0A3L8PWW9"/>
<sequence length="63" mass="7568">MKAIKSLFKRSKKTLKKVVDDHREMRRIRSPEPLKRMLQRCADKSTMFFKNKYQANLCGHSQK</sequence>
<reference evidence="1 2" key="1">
    <citation type="submission" date="2018-09" db="EMBL/GenBank/DDBJ databases">
        <title>Phylogeny of the Shewanellaceae, and recommendation for two new genera, Pseudoshewanella and Parashewanella.</title>
        <authorList>
            <person name="Wang G."/>
        </authorList>
    </citation>
    <scope>NUCLEOTIDE SEQUENCE [LARGE SCALE GENOMIC DNA]</scope>
    <source>
        <strain evidence="1 2">C51</strain>
    </source>
</reference>
<keyword evidence="2" id="KW-1185">Reference proteome</keyword>
<comment type="caution">
    <text evidence="1">The sequence shown here is derived from an EMBL/GenBank/DDBJ whole genome shotgun (WGS) entry which is preliminary data.</text>
</comment>
<dbReference type="Proteomes" id="UP000281474">
    <property type="component" value="Unassembled WGS sequence"/>
</dbReference>
<evidence type="ECO:0000313" key="2">
    <source>
        <dbReference type="Proteomes" id="UP000281474"/>
    </source>
</evidence>
<organism evidence="1 2">
    <name type="scientific">Parashewanella curva</name>
    <dbReference type="NCBI Taxonomy" id="2338552"/>
    <lineage>
        <taxon>Bacteria</taxon>
        <taxon>Pseudomonadati</taxon>
        <taxon>Pseudomonadota</taxon>
        <taxon>Gammaproteobacteria</taxon>
        <taxon>Alteromonadales</taxon>
        <taxon>Shewanellaceae</taxon>
        <taxon>Parashewanella</taxon>
    </lineage>
</organism>
<protein>
    <submittedName>
        <fullName evidence="1">Uncharacterized protein</fullName>
    </submittedName>
</protein>
<gene>
    <name evidence="1" type="ORF">D5018_14545</name>
</gene>
<accession>A0A3L8PWW9</accession>
<name>A0A3L8PWW9_9GAMM</name>
<dbReference type="EMBL" id="QZEI01000049">
    <property type="protein sequence ID" value="RLV58938.1"/>
    <property type="molecule type" value="Genomic_DNA"/>
</dbReference>
<proteinExistence type="predicted"/>